<gene>
    <name evidence="1" type="ORF">GCM10011514_16960</name>
</gene>
<dbReference type="EMBL" id="BMKK01000003">
    <property type="protein sequence ID" value="GGD53444.1"/>
    <property type="molecule type" value="Genomic_DNA"/>
</dbReference>
<dbReference type="Proteomes" id="UP000609064">
    <property type="component" value="Unassembled WGS sequence"/>
</dbReference>
<dbReference type="RefSeq" id="WP_188765633.1">
    <property type="nucleotide sequence ID" value="NZ_BMKK01000003.1"/>
</dbReference>
<evidence type="ECO:0000313" key="2">
    <source>
        <dbReference type="Proteomes" id="UP000609064"/>
    </source>
</evidence>
<name>A0A916YN94_9BACT</name>
<comment type="caution">
    <text evidence="1">The sequence shown here is derived from an EMBL/GenBank/DDBJ whole genome shotgun (WGS) entry which is preliminary data.</text>
</comment>
<accession>A0A916YN94</accession>
<dbReference type="AlphaFoldDB" id="A0A916YN94"/>
<sequence length="85" mass="10178">MNQYKIVYRHNGGRFRVFVDAQTLEKAIAEFRRKSAFSLVLIQEVVFVKAYPLDEKEWEQLNRWFIKIFGVSVKPKIKESNEQKL</sequence>
<reference evidence="1" key="1">
    <citation type="journal article" date="2014" name="Int. J. Syst. Evol. Microbiol.">
        <title>Complete genome sequence of Corynebacterium casei LMG S-19264T (=DSM 44701T), isolated from a smear-ripened cheese.</title>
        <authorList>
            <consortium name="US DOE Joint Genome Institute (JGI-PGF)"/>
            <person name="Walter F."/>
            <person name="Albersmeier A."/>
            <person name="Kalinowski J."/>
            <person name="Ruckert C."/>
        </authorList>
    </citation>
    <scope>NUCLEOTIDE SEQUENCE</scope>
    <source>
        <strain evidence="1">CGMCC 1.15958</strain>
    </source>
</reference>
<organism evidence="1 2">
    <name type="scientific">Emticicia aquatilis</name>
    <dbReference type="NCBI Taxonomy" id="1537369"/>
    <lineage>
        <taxon>Bacteria</taxon>
        <taxon>Pseudomonadati</taxon>
        <taxon>Bacteroidota</taxon>
        <taxon>Cytophagia</taxon>
        <taxon>Cytophagales</taxon>
        <taxon>Leadbetterellaceae</taxon>
        <taxon>Emticicia</taxon>
    </lineage>
</organism>
<proteinExistence type="predicted"/>
<keyword evidence="2" id="KW-1185">Reference proteome</keyword>
<protein>
    <submittedName>
        <fullName evidence="1">Uncharacterized protein</fullName>
    </submittedName>
</protein>
<reference evidence="1" key="2">
    <citation type="submission" date="2020-09" db="EMBL/GenBank/DDBJ databases">
        <authorList>
            <person name="Sun Q."/>
            <person name="Zhou Y."/>
        </authorList>
    </citation>
    <scope>NUCLEOTIDE SEQUENCE</scope>
    <source>
        <strain evidence="1">CGMCC 1.15958</strain>
    </source>
</reference>
<evidence type="ECO:0000313" key="1">
    <source>
        <dbReference type="EMBL" id="GGD53444.1"/>
    </source>
</evidence>